<keyword evidence="1" id="KW-0472">Membrane</keyword>
<sequence length="277" mass="31547">KALYKADTDEDARKSLEENMAASSGKDGLIKIEFTDKDPKRASDIANAYVDELNKVTSTLAVTEASQRRLFFESQLNLVKDKLAKAESDLQELQKKSGMIQVYPQEKEIAESNARLRAEIAAREVRLSAMQVGVTTRNPEYQRVQGELASLKSRLDGMGAEVSPDTKMTQSGLEYIEKFRDVKFNQALMELLYKQFELAKIDEAKDYPLIQVLDKAMPPEKKSKPKRALIVILSTLAVFFLSIFWSFIRETLEKGRSDPERSEKYNALKKYIVFSKR</sequence>
<comment type="caution">
    <text evidence="3">The sequence shown here is derived from an EMBL/GenBank/DDBJ whole genome shotgun (WGS) entry which is preliminary data.</text>
</comment>
<feature type="non-terminal residue" evidence="3">
    <location>
        <position position="1"/>
    </location>
</feature>
<dbReference type="PANTHER" id="PTHR32309:SF13">
    <property type="entry name" value="FERRIC ENTEROBACTIN TRANSPORT PROTEIN FEPE"/>
    <property type="match status" value="1"/>
</dbReference>
<feature type="domain" description="Tyrosine-protein kinase G-rich" evidence="2">
    <location>
        <begin position="180"/>
        <end position="250"/>
    </location>
</feature>
<dbReference type="AlphaFoldDB" id="A0A139BQC1"/>
<dbReference type="Pfam" id="PF13807">
    <property type="entry name" value="GNVR"/>
    <property type="match status" value="1"/>
</dbReference>
<dbReference type="EMBL" id="LSLI01000107">
    <property type="protein sequence ID" value="KXS31013.1"/>
    <property type="molecule type" value="Genomic_DNA"/>
</dbReference>
<dbReference type="InterPro" id="IPR032807">
    <property type="entry name" value="GNVR"/>
</dbReference>
<gene>
    <name evidence="3" type="ORF">AWT59_2853</name>
</gene>
<feature type="transmembrane region" description="Helical" evidence="1">
    <location>
        <begin position="228"/>
        <end position="248"/>
    </location>
</feature>
<organism evidence="3 4">
    <name type="scientific">Candidatus Gallionella acididurans</name>
    <dbReference type="NCBI Taxonomy" id="1796491"/>
    <lineage>
        <taxon>Bacteria</taxon>
        <taxon>Pseudomonadati</taxon>
        <taxon>Pseudomonadota</taxon>
        <taxon>Betaproteobacteria</taxon>
        <taxon>Nitrosomonadales</taxon>
        <taxon>Gallionellaceae</taxon>
        <taxon>Gallionella</taxon>
    </lineage>
</organism>
<dbReference type="PANTHER" id="PTHR32309">
    <property type="entry name" value="TYROSINE-PROTEIN KINASE"/>
    <property type="match status" value="1"/>
</dbReference>
<dbReference type="Proteomes" id="UP000070578">
    <property type="component" value="Unassembled WGS sequence"/>
</dbReference>
<evidence type="ECO:0000256" key="1">
    <source>
        <dbReference type="SAM" id="Phobius"/>
    </source>
</evidence>
<keyword evidence="1" id="KW-0812">Transmembrane</keyword>
<evidence type="ECO:0000313" key="3">
    <source>
        <dbReference type="EMBL" id="KXS31013.1"/>
    </source>
</evidence>
<dbReference type="GO" id="GO:0004713">
    <property type="term" value="F:protein tyrosine kinase activity"/>
    <property type="evidence" value="ECO:0007669"/>
    <property type="project" value="TreeGrafter"/>
</dbReference>
<proteinExistence type="predicted"/>
<name>A0A139BQC1_9PROT</name>
<reference evidence="3 4" key="2">
    <citation type="submission" date="2016-03" db="EMBL/GenBank/DDBJ databases">
        <title>New uncultured bacterium of the family Gallionellaceae from acid mine drainage: description and reconstruction of genome based on metagenomic analysis of microbial community.</title>
        <authorList>
            <person name="Kadnikov V."/>
            <person name="Ivasenko D."/>
            <person name="Beletsky A."/>
            <person name="Mardanov A."/>
            <person name="Danilova E."/>
            <person name="Pimenov N."/>
            <person name="Karnachuk O."/>
            <person name="Ravin N."/>
        </authorList>
    </citation>
    <scope>NUCLEOTIDE SEQUENCE [LARGE SCALE GENOMIC DNA]</scope>
    <source>
        <strain evidence="3">ShG14-8</strain>
    </source>
</reference>
<evidence type="ECO:0000259" key="2">
    <source>
        <dbReference type="Pfam" id="PF13807"/>
    </source>
</evidence>
<protein>
    <submittedName>
        <fullName evidence="3">Lipopolysaccharide biosynthesis protein</fullName>
    </submittedName>
</protein>
<accession>A0A139BQC1</accession>
<dbReference type="InterPro" id="IPR050445">
    <property type="entry name" value="Bact_polysacc_biosynth/exp"/>
</dbReference>
<dbReference type="GO" id="GO:0005886">
    <property type="term" value="C:plasma membrane"/>
    <property type="evidence" value="ECO:0007669"/>
    <property type="project" value="TreeGrafter"/>
</dbReference>
<evidence type="ECO:0000313" key="4">
    <source>
        <dbReference type="Proteomes" id="UP000070578"/>
    </source>
</evidence>
<keyword evidence="1" id="KW-1133">Transmembrane helix</keyword>
<reference evidence="3 4" key="1">
    <citation type="submission" date="2016-02" db="EMBL/GenBank/DDBJ databases">
        <authorList>
            <person name="Wen L."/>
            <person name="He K."/>
            <person name="Yang H."/>
        </authorList>
    </citation>
    <scope>NUCLEOTIDE SEQUENCE [LARGE SCALE GENOMIC DNA]</scope>
    <source>
        <strain evidence="3">ShG14-8</strain>
    </source>
</reference>